<protein>
    <submittedName>
        <fullName evidence="2">DUF2933 domain-containing protein</fullName>
    </submittedName>
</protein>
<proteinExistence type="predicted"/>
<name>A0ABV8U729_9PROT</name>
<feature type="transmembrane region" description="Helical" evidence="1">
    <location>
        <begin position="35"/>
        <end position="57"/>
    </location>
</feature>
<evidence type="ECO:0000313" key="3">
    <source>
        <dbReference type="Proteomes" id="UP001595776"/>
    </source>
</evidence>
<dbReference type="Proteomes" id="UP001595776">
    <property type="component" value="Unassembled WGS sequence"/>
</dbReference>
<keyword evidence="1" id="KW-0812">Transmembrane</keyword>
<evidence type="ECO:0000313" key="2">
    <source>
        <dbReference type="EMBL" id="MFC4346510.1"/>
    </source>
</evidence>
<keyword evidence="1" id="KW-0472">Membrane</keyword>
<gene>
    <name evidence="2" type="ORF">ACFO5Q_01460</name>
</gene>
<accession>A0ABV8U729</accession>
<organism evidence="2 3">
    <name type="scientific">Kordiimonas lipolytica</name>
    <dbReference type="NCBI Taxonomy" id="1662421"/>
    <lineage>
        <taxon>Bacteria</taxon>
        <taxon>Pseudomonadati</taxon>
        <taxon>Pseudomonadota</taxon>
        <taxon>Alphaproteobacteria</taxon>
        <taxon>Kordiimonadales</taxon>
        <taxon>Kordiimonadaceae</taxon>
        <taxon>Kordiimonas</taxon>
    </lineage>
</organism>
<comment type="caution">
    <text evidence="2">The sequence shown here is derived from an EMBL/GenBank/DDBJ whole genome shotgun (WGS) entry which is preliminary data.</text>
</comment>
<dbReference type="InterPro" id="IPR021682">
    <property type="entry name" value="DUF2933"/>
</dbReference>
<dbReference type="EMBL" id="JBHSCR010000001">
    <property type="protein sequence ID" value="MFC4346510.1"/>
    <property type="molecule type" value="Genomic_DNA"/>
</dbReference>
<dbReference type="RefSeq" id="WP_068150157.1">
    <property type="nucleotide sequence ID" value="NZ_JBHSCR010000001.1"/>
</dbReference>
<keyword evidence="1" id="KW-1133">Transmembrane helix</keyword>
<reference evidence="3" key="1">
    <citation type="journal article" date="2019" name="Int. J. Syst. Evol. Microbiol.">
        <title>The Global Catalogue of Microorganisms (GCM) 10K type strain sequencing project: providing services to taxonomists for standard genome sequencing and annotation.</title>
        <authorList>
            <consortium name="The Broad Institute Genomics Platform"/>
            <consortium name="The Broad Institute Genome Sequencing Center for Infectious Disease"/>
            <person name="Wu L."/>
            <person name="Ma J."/>
        </authorList>
    </citation>
    <scope>NUCLEOTIDE SEQUENCE [LARGE SCALE GENOMIC DNA]</scope>
    <source>
        <strain evidence="3">CGMCC 1.15304</strain>
    </source>
</reference>
<dbReference type="Pfam" id="PF11666">
    <property type="entry name" value="DUF2933"/>
    <property type="match status" value="1"/>
</dbReference>
<sequence>MKNSPGFFQTRIGFVFIVFLAIAGLMLVYEHRAHITLGGNAPLLLLLLLCVGMHLFMHGGHSHHDHKDEE</sequence>
<keyword evidence="3" id="KW-1185">Reference proteome</keyword>
<evidence type="ECO:0000256" key="1">
    <source>
        <dbReference type="SAM" id="Phobius"/>
    </source>
</evidence>
<feature type="transmembrane region" description="Helical" evidence="1">
    <location>
        <begin position="12"/>
        <end position="29"/>
    </location>
</feature>